<evidence type="ECO:0000256" key="5">
    <source>
        <dbReference type="ARBA" id="ARBA00022692"/>
    </source>
</evidence>
<evidence type="ECO:0000256" key="6">
    <source>
        <dbReference type="ARBA" id="ARBA00022927"/>
    </source>
</evidence>
<keyword evidence="5" id="KW-0812">Transmembrane</keyword>
<evidence type="ECO:0000256" key="7">
    <source>
        <dbReference type="ARBA" id="ARBA00022989"/>
    </source>
</evidence>
<feature type="domain" description="Type II secretion system protein GspC N-terminal" evidence="9">
    <location>
        <begin position="12"/>
        <end position="165"/>
    </location>
</feature>
<gene>
    <name evidence="10" type="ORF">AN695_0202990</name>
</gene>
<organism evidence="10 11">
    <name type="scientific">Serratia marcescens</name>
    <dbReference type="NCBI Taxonomy" id="615"/>
    <lineage>
        <taxon>Bacteria</taxon>
        <taxon>Pseudomonadati</taxon>
        <taxon>Pseudomonadota</taxon>
        <taxon>Gammaproteobacteria</taxon>
        <taxon>Enterobacterales</taxon>
        <taxon>Yersiniaceae</taxon>
        <taxon>Serratia</taxon>
    </lineage>
</organism>
<evidence type="ECO:0000256" key="8">
    <source>
        <dbReference type="ARBA" id="ARBA00023136"/>
    </source>
</evidence>
<evidence type="ECO:0000313" key="11">
    <source>
        <dbReference type="Proteomes" id="UP000050489"/>
    </source>
</evidence>
<protein>
    <recommendedName>
        <fullName evidence="9">Type II secretion system protein GspC N-terminal domain-containing protein</fullName>
    </recommendedName>
</protein>
<keyword evidence="6" id="KW-0653">Protein transport</keyword>
<keyword evidence="3" id="KW-1003">Cell membrane</keyword>
<keyword evidence="7" id="KW-1133">Transmembrane helix</keyword>
<dbReference type="GO" id="GO:0005886">
    <property type="term" value="C:plasma membrane"/>
    <property type="evidence" value="ECO:0007669"/>
    <property type="project" value="UniProtKB-SubCell"/>
</dbReference>
<name>A0A2F0PHG2_SERMA</name>
<dbReference type="RefSeq" id="WP_065772182.1">
    <property type="nucleotide sequence ID" value="NZ_CADDTT010000016.1"/>
</dbReference>
<evidence type="ECO:0000256" key="3">
    <source>
        <dbReference type="ARBA" id="ARBA00022475"/>
    </source>
</evidence>
<evidence type="ECO:0000256" key="1">
    <source>
        <dbReference type="ARBA" id="ARBA00004533"/>
    </source>
</evidence>
<evidence type="ECO:0000313" key="10">
    <source>
        <dbReference type="EMBL" id="OCO83530.1"/>
    </source>
</evidence>
<dbReference type="GO" id="GO:0015031">
    <property type="term" value="P:protein transport"/>
    <property type="evidence" value="ECO:0007669"/>
    <property type="project" value="UniProtKB-KW"/>
</dbReference>
<dbReference type="EMBL" id="LJEX02000103">
    <property type="protein sequence ID" value="OCO83530.1"/>
    <property type="molecule type" value="Genomic_DNA"/>
</dbReference>
<sequence length="167" mass="18310">MSKRLIDFFMLLFFLTNLAFMLQLGWRMMAGDGAPVEPSRENAPGPGRHIVFPQEEDIGKINDAHWFGRYQAAKDGEKAHGYKVGEWAIDAELLANAPEAAALGKIAGLLFSDNAKKSLVIVEHGGKQTGYGVGDRLAGSNAVIVRIVKNKILLDENGYYATLTFKE</sequence>
<keyword evidence="8" id="KW-0472">Membrane</keyword>
<evidence type="ECO:0000256" key="2">
    <source>
        <dbReference type="ARBA" id="ARBA00022448"/>
    </source>
</evidence>
<dbReference type="Pfam" id="PF11356">
    <property type="entry name" value="T2SSC"/>
    <property type="match status" value="1"/>
</dbReference>
<evidence type="ECO:0000256" key="4">
    <source>
        <dbReference type="ARBA" id="ARBA00022519"/>
    </source>
</evidence>
<dbReference type="AlphaFoldDB" id="A0A2F0PHG2"/>
<keyword evidence="4" id="KW-0997">Cell inner membrane</keyword>
<keyword evidence="2" id="KW-0813">Transport</keyword>
<dbReference type="Gene3D" id="2.30.30.830">
    <property type="match status" value="1"/>
</dbReference>
<comment type="caution">
    <text evidence="10">The sequence shown here is derived from an EMBL/GenBank/DDBJ whole genome shotgun (WGS) entry which is preliminary data.</text>
</comment>
<reference evidence="11" key="1">
    <citation type="submission" date="2016-04" db="EMBL/GenBank/DDBJ databases">
        <authorList>
            <person name="Osei Sekyere J."/>
            <person name="Sivertsen A."/>
            <person name="Pedersen A.T."/>
            <person name="Sundsfjord A."/>
        </authorList>
    </citation>
    <scope>NUCLEOTIDE SEQUENCE [LARGE SCALE GENOMIC DNA]</scope>
    <source>
        <strain evidence="11">945174350</strain>
    </source>
</reference>
<dbReference type="Proteomes" id="UP000050489">
    <property type="component" value="Unassembled WGS sequence"/>
</dbReference>
<accession>A0A2F0PHG2</accession>
<proteinExistence type="predicted"/>
<comment type="subcellular location">
    <subcellularLocation>
        <location evidence="1">Cell inner membrane</location>
    </subcellularLocation>
</comment>
<dbReference type="InterPro" id="IPR024961">
    <property type="entry name" value="T2SS_GspC_N"/>
</dbReference>
<evidence type="ECO:0000259" key="9">
    <source>
        <dbReference type="Pfam" id="PF11356"/>
    </source>
</evidence>